<comment type="similarity">
    <text evidence="1 3 4">Belongs to the glutamine synthetase family.</text>
</comment>
<evidence type="ECO:0000259" key="5">
    <source>
        <dbReference type="PROSITE" id="PS51987"/>
    </source>
</evidence>
<organism evidence="6 7">
    <name type="scientific">Streptomyces flavotricini</name>
    <dbReference type="NCBI Taxonomy" id="66888"/>
    <lineage>
        <taxon>Bacteria</taxon>
        <taxon>Bacillati</taxon>
        <taxon>Actinomycetota</taxon>
        <taxon>Actinomycetes</taxon>
        <taxon>Kitasatosporales</taxon>
        <taxon>Streptomycetaceae</taxon>
        <taxon>Streptomyces</taxon>
    </lineage>
</organism>
<proteinExistence type="inferred from homology"/>
<dbReference type="RefSeq" id="WP_229337581.1">
    <property type="nucleotide sequence ID" value="NZ_JAINUL010000001.1"/>
</dbReference>
<evidence type="ECO:0000313" key="7">
    <source>
        <dbReference type="Proteomes" id="UP001520654"/>
    </source>
</evidence>
<dbReference type="SUPFAM" id="SSF55931">
    <property type="entry name" value="Glutamine synthetase/guanido kinase"/>
    <property type="match status" value="1"/>
</dbReference>
<reference evidence="6 7" key="1">
    <citation type="submission" date="2021-08" db="EMBL/GenBank/DDBJ databases">
        <title>Genomic Architecture of Streptomyces flavotricini NGL1 and Streptomyces erythrochromogenes HMS4 With Differential Plant Beneficial attributes and laccase production capabilities.</title>
        <authorList>
            <person name="Salwan R."/>
            <person name="Kaur R."/>
            <person name="Sharma V."/>
        </authorList>
    </citation>
    <scope>NUCLEOTIDE SEQUENCE [LARGE SCALE GENOMIC DNA]</scope>
    <source>
        <strain evidence="6 7">NGL1</strain>
    </source>
</reference>
<evidence type="ECO:0000256" key="1">
    <source>
        <dbReference type="ARBA" id="ARBA00009897"/>
    </source>
</evidence>
<dbReference type="EMBL" id="JAINUL010000001">
    <property type="protein sequence ID" value="MCC0096911.1"/>
    <property type="molecule type" value="Genomic_DNA"/>
</dbReference>
<evidence type="ECO:0000313" key="6">
    <source>
        <dbReference type="EMBL" id="MCC0096911.1"/>
    </source>
</evidence>
<dbReference type="PROSITE" id="PS51987">
    <property type="entry name" value="GS_CATALYTIC"/>
    <property type="match status" value="1"/>
</dbReference>
<evidence type="ECO:0000256" key="4">
    <source>
        <dbReference type="RuleBase" id="RU000384"/>
    </source>
</evidence>
<accession>A0ABS8E6X3</accession>
<dbReference type="Pfam" id="PF00120">
    <property type="entry name" value="Gln-synt_C"/>
    <property type="match status" value="1"/>
</dbReference>
<protein>
    <submittedName>
        <fullName evidence="6">Glutamine synthetase family protein</fullName>
    </submittedName>
</protein>
<dbReference type="InterPro" id="IPR014746">
    <property type="entry name" value="Gln_synth/guanido_kin_cat_dom"/>
</dbReference>
<feature type="domain" description="GS catalytic" evidence="5">
    <location>
        <begin position="157"/>
        <end position="523"/>
    </location>
</feature>
<keyword evidence="2" id="KW-0436">Ligase</keyword>
<dbReference type="Gene3D" id="3.30.590.10">
    <property type="entry name" value="Glutamine synthetase/guanido kinase, catalytic domain"/>
    <property type="match status" value="1"/>
</dbReference>
<dbReference type="Proteomes" id="UP001520654">
    <property type="component" value="Unassembled WGS sequence"/>
</dbReference>
<dbReference type="SUPFAM" id="SSF54368">
    <property type="entry name" value="Glutamine synthetase, N-terminal domain"/>
    <property type="match status" value="1"/>
</dbReference>
<sequence length="523" mass="56120">MTEAITAREADERRYARFATGSVGFVERHGLWSAERRTAAQALEETLAGLEFVRVGFGDPHGLMRSKTLTVEAFRTALRNGIDMSPGPFVFDTGHAVGVDFFAPGGGIGIPELTGAGDFLIVPDPLTFKVLPYTEAATGWVIADEYLRDGTAHPLSSRAVLRRQCDRVAERGLRYVVGLEVEWYVTRLTGAEHGPGAAARAAAAVGGFGVQGEPPAVEPVNGGYQFNLDTLTDGLMHLVTPLARALRELGLPLRTVEHESGPGQLEFTFSPMNGLDAADAMLLFRTVAKQICARLGHHASFMALPRLERFDPSGWHLHQSLFDTAADRNAFVPPSGEGGALLSREGLGYVAGLLEHAADTALFCIPTVNGYRRLDERFSLSPDRIVWSAENRGALVRVLGGPGEESTHVENRIGEPCANPYLYLAAQLAAGLDGIERGLRPGALAEDPHAPTAAALPRDLAEAVAAMEGSALVRDLLGKPLQDCLAQLKRSEVARFGEWLAVAGPAGPGETTAWEHREYFAAY</sequence>
<evidence type="ECO:0000256" key="2">
    <source>
        <dbReference type="ARBA" id="ARBA00022598"/>
    </source>
</evidence>
<comment type="caution">
    <text evidence="6">The sequence shown here is derived from an EMBL/GenBank/DDBJ whole genome shotgun (WGS) entry which is preliminary data.</text>
</comment>
<dbReference type="Gene3D" id="3.10.20.70">
    <property type="entry name" value="Glutamine synthetase, N-terminal domain"/>
    <property type="match status" value="1"/>
</dbReference>
<dbReference type="PANTHER" id="PTHR43785:SF12">
    <property type="entry name" value="TYPE-1 GLUTAMINE SYNTHETASE 2"/>
    <property type="match status" value="1"/>
</dbReference>
<dbReference type="PANTHER" id="PTHR43785">
    <property type="entry name" value="GAMMA-GLUTAMYLPUTRESCINE SYNTHETASE"/>
    <property type="match status" value="1"/>
</dbReference>
<keyword evidence="7" id="KW-1185">Reference proteome</keyword>
<dbReference type="InterPro" id="IPR008146">
    <property type="entry name" value="Gln_synth_cat_dom"/>
</dbReference>
<name>A0ABS8E6X3_9ACTN</name>
<evidence type="ECO:0000256" key="3">
    <source>
        <dbReference type="PROSITE-ProRule" id="PRU01331"/>
    </source>
</evidence>
<dbReference type="SMART" id="SM01230">
    <property type="entry name" value="Gln-synt_C"/>
    <property type="match status" value="1"/>
</dbReference>
<gene>
    <name evidence="6" type="ORF">K7B10_19370</name>
</gene>
<dbReference type="InterPro" id="IPR036651">
    <property type="entry name" value="Gln_synt_N_sf"/>
</dbReference>